<dbReference type="Proteomes" id="UP000541444">
    <property type="component" value="Unassembled WGS sequence"/>
</dbReference>
<feature type="domain" description="Protein kinase" evidence="2">
    <location>
        <begin position="1"/>
        <end position="136"/>
    </location>
</feature>
<evidence type="ECO:0000313" key="3">
    <source>
        <dbReference type="EMBL" id="KAF6162850.1"/>
    </source>
</evidence>
<dbReference type="InterPro" id="IPR000719">
    <property type="entry name" value="Prot_kinase_dom"/>
</dbReference>
<keyword evidence="4" id="KW-1185">Reference proteome</keyword>
<organism evidence="3 4">
    <name type="scientific">Kingdonia uniflora</name>
    <dbReference type="NCBI Taxonomy" id="39325"/>
    <lineage>
        <taxon>Eukaryota</taxon>
        <taxon>Viridiplantae</taxon>
        <taxon>Streptophyta</taxon>
        <taxon>Embryophyta</taxon>
        <taxon>Tracheophyta</taxon>
        <taxon>Spermatophyta</taxon>
        <taxon>Magnoliopsida</taxon>
        <taxon>Ranunculales</taxon>
        <taxon>Circaeasteraceae</taxon>
        <taxon>Kingdonia</taxon>
    </lineage>
</organism>
<gene>
    <name evidence="3" type="ORF">GIB67_029119</name>
</gene>
<evidence type="ECO:0000259" key="2">
    <source>
        <dbReference type="PROSITE" id="PS50011"/>
    </source>
</evidence>
<evidence type="ECO:0000256" key="1">
    <source>
        <dbReference type="ARBA" id="ARBA00022729"/>
    </source>
</evidence>
<keyword evidence="1" id="KW-0732">Signal</keyword>
<proteinExistence type="predicted"/>
<dbReference type="PROSITE" id="PS50011">
    <property type="entry name" value="PROTEIN_KINASE_DOM"/>
    <property type="match status" value="1"/>
</dbReference>
<dbReference type="OrthoDB" id="1711006at2759"/>
<dbReference type="PANTHER" id="PTHR47976:SF115">
    <property type="entry name" value="RECEPTOR-LIKE SERINE_THREONINE-PROTEIN KINASE"/>
    <property type="match status" value="1"/>
</dbReference>
<dbReference type="GO" id="GO:0004672">
    <property type="term" value="F:protein kinase activity"/>
    <property type="evidence" value="ECO:0007669"/>
    <property type="project" value="InterPro"/>
</dbReference>
<evidence type="ECO:0000313" key="4">
    <source>
        <dbReference type="Proteomes" id="UP000541444"/>
    </source>
</evidence>
<sequence>MGDGGIDEKEANCLVHAALLCLDEDPDERLGDMQHVVHMLKAVKLDGKGEFRYRYLEWVTSYFHSKLGCGGLDDVAKALAYLHHDCSPQMLHLALKPEIILLDDNLQAIVSSTGISKLKINDRSTNHLTLAGINGI</sequence>
<dbReference type="InterPro" id="IPR011009">
    <property type="entry name" value="Kinase-like_dom_sf"/>
</dbReference>
<name>A0A7J7N748_9MAGN</name>
<dbReference type="GO" id="GO:0005524">
    <property type="term" value="F:ATP binding"/>
    <property type="evidence" value="ECO:0007669"/>
    <property type="project" value="InterPro"/>
</dbReference>
<dbReference type="EMBL" id="JACGCM010001011">
    <property type="protein sequence ID" value="KAF6162850.1"/>
    <property type="molecule type" value="Genomic_DNA"/>
</dbReference>
<reference evidence="3 4" key="1">
    <citation type="journal article" date="2020" name="IScience">
        <title>Genome Sequencing of the Endangered Kingdonia uniflora (Circaeasteraceae, Ranunculales) Reveals Potential Mechanisms of Evolutionary Specialization.</title>
        <authorList>
            <person name="Sun Y."/>
            <person name="Deng T."/>
            <person name="Zhang A."/>
            <person name="Moore M.J."/>
            <person name="Landis J.B."/>
            <person name="Lin N."/>
            <person name="Zhang H."/>
            <person name="Zhang X."/>
            <person name="Huang J."/>
            <person name="Zhang X."/>
            <person name="Sun H."/>
            <person name="Wang H."/>
        </authorList>
    </citation>
    <scope>NUCLEOTIDE SEQUENCE [LARGE SCALE GENOMIC DNA]</scope>
    <source>
        <strain evidence="3">TB1705</strain>
        <tissue evidence="3">Leaf</tissue>
    </source>
</reference>
<dbReference type="PANTHER" id="PTHR47976">
    <property type="entry name" value="G-TYPE LECTIN S-RECEPTOR-LIKE SERINE/THREONINE-PROTEIN KINASE SD2-5"/>
    <property type="match status" value="1"/>
</dbReference>
<dbReference type="InterPro" id="IPR051343">
    <property type="entry name" value="G-type_lectin_kinases/EP1-like"/>
</dbReference>
<protein>
    <recommendedName>
        <fullName evidence="2">Protein kinase domain-containing protein</fullName>
    </recommendedName>
</protein>
<comment type="caution">
    <text evidence="3">The sequence shown here is derived from an EMBL/GenBank/DDBJ whole genome shotgun (WGS) entry which is preliminary data.</text>
</comment>
<dbReference type="Gene3D" id="1.10.510.10">
    <property type="entry name" value="Transferase(Phosphotransferase) domain 1"/>
    <property type="match status" value="1"/>
</dbReference>
<dbReference type="SUPFAM" id="SSF56112">
    <property type="entry name" value="Protein kinase-like (PK-like)"/>
    <property type="match status" value="1"/>
</dbReference>
<dbReference type="AlphaFoldDB" id="A0A7J7N748"/>
<accession>A0A7J7N748</accession>